<dbReference type="InterPro" id="IPR043128">
    <property type="entry name" value="Rev_trsase/Diguanyl_cyclase"/>
</dbReference>
<evidence type="ECO:0000259" key="8">
    <source>
        <dbReference type="PROSITE" id="PS50994"/>
    </source>
</evidence>
<dbReference type="InterPro" id="IPR012337">
    <property type="entry name" value="RNaseH-like_sf"/>
</dbReference>
<dbReference type="PANTHER" id="PTHR37984">
    <property type="entry name" value="PROTEIN CBG26694"/>
    <property type="match status" value="1"/>
</dbReference>
<dbReference type="GO" id="GO:0016787">
    <property type="term" value="F:hydrolase activity"/>
    <property type="evidence" value="ECO:0007669"/>
    <property type="project" value="UniProtKB-KW"/>
</dbReference>
<dbReference type="AlphaFoldDB" id="A0A0C2N2H2"/>
<dbReference type="InterPro" id="IPR041373">
    <property type="entry name" value="RT_RNaseH"/>
</dbReference>
<dbReference type="Pfam" id="PF00078">
    <property type="entry name" value="RVT_1"/>
    <property type="match status" value="1"/>
</dbReference>
<dbReference type="GO" id="GO:0004519">
    <property type="term" value="F:endonuclease activity"/>
    <property type="evidence" value="ECO:0007669"/>
    <property type="project" value="UniProtKB-KW"/>
</dbReference>
<accession>A0A0C2N2H2</accession>
<sequence length="629" mass="73127">MDKNDIEKTAFSLGHEYGLFEFTVMPFGLTGAPGTFQSIMNEIFRNVQFVVVYLDDILVYSPDYQVNEEHLETVCKLLTHNGFTVKMAKPQIAVSKVSYLGHVFSAEGMTTDEEKVKAVKNWPTPANKKELQKFIGLASYYRKFIENFAEISRPLHVLCQDKSQFIWEEEHEYAMKRLKEQLSSSIFLAYPNPNKTFSVYTDASNLAISAVLEQENRVIAYSAYELECLAIINALKKFRHYLIGSKFLLYCDHEPLKWLLNNKIRDGRIGRWIVQTQEFNFEIHYRKGKENGNADALSRIVCYTELEHMISLQELQNEQMKDNQIRKIVEFVKSDRWPSKVSMDALTKRYYQISQQLKIIDNVLHREMRTLNKNEGKRAVPVIPASLISKVLMFYHDNVRAGHFSYQKTIERILEMAYWPGMHAETLHYCQTCMTCELVNLKTVKTELEPLQTSLPWEVVGVDVLELPISKNGYRLFYKWVHVARLKNQSSETIVDELNKLFLLFGPPKAIHSDQGRSFESHLFKKLCEGWNLNKSRTSAYHPQCNGLVERANRTLLNLLRKNVAPHEDWEELIDSLVYAYNTSTHSSTKVPPFMALMGREPNNLIIERKKEMQELVSHMRGKHINLAR</sequence>
<dbReference type="FunFam" id="3.30.70.270:FF:000003">
    <property type="entry name" value="Transposon Ty3-G Gag-Pol polyprotein"/>
    <property type="match status" value="1"/>
</dbReference>
<dbReference type="PANTHER" id="PTHR37984:SF5">
    <property type="entry name" value="PROTEIN NYNRIN-LIKE"/>
    <property type="match status" value="1"/>
</dbReference>
<evidence type="ECO:0000256" key="2">
    <source>
        <dbReference type="ARBA" id="ARBA00022695"/>
    </source>
</evidence>
<evidence type="ECO:0000256" key="1">
    <source>
        <dbReference type="ARBA" id="ARBA00022679"/>
    </source>
</evidence>
<dbReference type="GO" id="GO:0003676">
    <property type="term" value="F:nucleic acid binding"/>
    <property type="evidence" value="ECO:0007669"/>
    <property type="project" value="InterPro"/>
</dbReference>
<keyword evidence="5" id="KW-0378">Hydrolase</keyword>
<dbReference type="SUPFAM" id="SSF56672">
    <property type="entry name" value="DNA/RNA polymerases"/>
    <property type="match status" value="1"/>
</dbReference>
<keyword evidence="2" id="KW-0548">Nucleotidyltransferase</keyword>
<evidence type="ECO:0000256" key="5">
    <source>
        <dbReference type="ARBA" id="ARBA00022801"/>
    </source>
</evidence>
<protein>
    <submittedName>
        <fullName evidence="9">Transposon Ty3-I Gag-Pol polyprotein</fullName>
    </submittedName>
</protein>
<dbReference type="SUPFAM" id="SSF53098">
    <property type="entry name" value="Ribonuclease H-like"/>
    <property type="match status" value="1"/>
</dbReference>
<keyword evidence="3" id="KW-0540">Nuclease</keyword>
<evidence type="ECO:0000256" key="3">
    <source>
        <dbReference type="ARBA" id="ARBA00022722"/>
    </source>
</evidence>
<dbReference type="FunFam" id="1.10.340.70:FF:000001">
    <property type="entry name" value="Retrovirus-related Pol polyprotein from transposon gypsy-like Protein"/>
    <property type="match status" value="1"/>
</dbReference>
<dbReference type="InterPro" id="IPR041588">
    <property type="entry name" value="Integrase_H2C2"/>
</dbReference>
<keyword evidence="4" id="KW-0255">Endonuclease</keyword>
<dbReference type="PROSITE" id="PS50878">
    <property type="entry name" value="RT_POL"/>
    <property type="match status" value="1"/>
</dbReference>
<reference evidence="9 10" key="1">
    <citation type="journal article" date="2014" name="Genome Biol. Evol.">
        <title>The genome of the myxosporean Thelohanellus kitauei shows adaptations to nutrient acquisition within its fish host.</title>
        <authorList>
            <person name="Yang Y."/>
            <person name="Xiong J."/>
            <person name="Zhou Z."/>
            <person name="Huo F."/>
            <person name="Miao W."/>
            <person name="Ran C."/>
            <person name="Liu Y."/>
            <person name="Zhang J."/>
            <person name="Feng J."/>
            <person name="Wang M."/>
            <person name="Wang M."/>
            <person name="Wang L."/>
            <person name="Yao B."/>
        </authorList>
    </citation>
    <scope>NUCLEOTIDE SEQUENCE [LARGE SCALE GENOMIC DNA]</scope>
    <source>
        <strain evidence="9">Wuqing</strain>
    </source>
</reference>
<proteinExistence type="predicted"/>
<dbReference type="PROSITE" id="PS50994">
    <property type="entry name" value="INTEGRASE"/>
    <property type="match status" value="1"/>
</dbReference>
<organism evidence="9 10">
    <name type="scientific">Thelohanellus kitauei</name>
    <name type="common">Myxosporean</name>
    <dbReference type="NCBI Taxonomy" id="669202"/>
    <lineage>
        <taxon>Eukaryota</taxon>
        <taxon>Metazoa</taxon>
        <taxon>Cnidaria</taxon>
        <taxon>Myxozoa</taxon>
        <taxon>Myxosporea</taxon>
        <taxon>Bivalvulida</taxon>
        <taxon>Platysporina</taxon>
        <taxon>Myxobolidae</taxon>
        <taxon>Thelohanellus</taxon>
    </lineage>
</organism>
<keyword evidence="10" id="KW-1185">Reference proteome</keyword>
<dbReference type="InterPro" id="IPR043502">
    <property type="entry name" value="DNA/RNA_pol_sf"/>
</dbReference>
<keyword evidence="1" id="KW-0808">Transferase</keyword>
<dbReference type="CDD" id="cd01647">
    <property type="entry name" value="RT_LTR"/>
    <property type="match status" value="1"/>
</dbReference>
<dbReference type="Pfam" id="PF17917">
    <property type="entry name" value="RT_RNaseH"/>
    <property type="match status" value="1"/>
</dbReference>
<gene>
    <name evidence="9" type="ORF">RF11_08180</name>
</gene>
<dbReference type="Gene3D" id="3.30.420.10">
    <property type="entry name" value="Ribonuclease H-like superfamily/Ribonuclease H"/>
    <property type="match status" value="1"/>
</dbReference>
<name>A0A0C2N2H2_THEKT</name>
<feature type="domain" description="Integrase catalytic" evidence="8">
    <location>
        <begin position="446"/>
        <end position="601"/>
    </location>
</feature>
<dbReference type="GO" id="GO:0003964">
    <property type="term" value="F:RNA-directed DNA polymerase activity"/>
    <property type="evidence" value="ECO:0007669"/>
    <property type="project" value="UniProtKB-KW"/>
</dbReference>
<dbReference type="Proteomes" id="UP000031668">
    <property type="component" value="Unassembled WGS sequence"/>
</dbReference>
<dbReference type="Gene3D" id="1.10.340.70">
    <property type="match status" value="1"/>
</dbReference>
<dbReference type="EMBL" id="JWZT01000640">
    <property type="protein sequence ID" value="KII73811.1"/>
    <property type="molecule type" value="Genomic_DNA"/>
</dbReference>
<dbReference type="Pfam" id="PF17921">
    <property type="entry name" value="Integrase_H2C2"/>
    <property type="match status" value="1"/>
</dbReference>
<evidence type="ECO:0000313" key="9">
    <source>
        <dbReference type="EMBL" id="KII73811.1"/>
    </source>
</evidence>
<dbReference type="GO" id="GO:0015074">
    <property type="term" value="P:DNA integration"/>
    <property type="evidence" value="ECO:0007669"/>
    <property type="project" value="InterPro"/>
</dbReference>
<dbReference type="Gene3D" id="3.30.70.270">
    <property type="match status" value="2"/>
</dbReference>
<evidence type="ECO:0000313" key="10">
    <source>
        <dbReference type="Proteomes" id="UP000031668"/>
    </source>
</evidence>
<comment type="caution">
    <text evidence="9">The sequence shown here is derived from an EMBL/GenBank/DDBJ whole genome shotgun (WGS) entry which is preliminary data.</text>
</comment>
<dbReference type="InterPro" id="IPR050951">
    <property type="entry name" value="Retrovirus_Pol_polyprotein"/>
</dbReference>
<dbReference type="Gene3D" id="3.10.10.10">
    <property type="entry name" value="HIV Type 1 Reverse Transcriptase, subunit A, domain 1"/>
    <property type="match status" value="1"/>
</dbReference>
<dbReference type="InterPro" id="IPR000477">
    <property type="entry name" value="RT_dom"/>
</dbReference>
<dbReference type="OrthoDB" id="115435at2759"/>
<dbReference type="OMA" id="REEACIM"/>
<evidence type="ECO:0000256" key="4">
    <source>
        <dbReference type="ARBA" id="ARBA00022759"/>
    </source>
</evidence>
<evidence type="ECO:0000256" key="6">
    <source>
        <dbReference type="ARBA" id="ARBA00022918"/>
    </source>
</evidence>
<dbReference type="InterPro" id="IPR036397">
    <property type="entry name" value="RNaseH_sf"/>
</dbReference>
<dbReference type="InterPro" id="IPR001584">
    <property type="entry name" value="Integrase_cat-core"/>
</dbReference>
<evidence type="ECO:0000259" key="7">
    <source>
        <dbReference type="PROSITE" id="PS50878"/>
    </source>
</evidence>
<feature type="domain" description="Reverse transcriptase" evidence="7">
    <location>
        <begin position="1"/>
        <end position="104"/>
    </location>
</feature>
<dbReference type="FunFam" id="3.30.70.270:FF:000026">
    <property type="entry name" value="Transposon Ty3-G Gag-Pol polyprotein"/>
    <property type="match status" value="1"/>
</dbReference>
<keyword evidence="6" id="KW-0695">RNA-directed DNA polymerase</keyword>
<dbReference type="CDD" id="cd09274">
    <property type="entry name" value="RNase_HI_RT_Ty3"/>
    <property type="match status" value="1"/>
</dbReference>